<comment type="catalytic activity">
    <reaction evidence="1">
        <text>Release of N-terminal transit peptides from precursor proteins imported into the mitochondrion, typically with Arg in position P2.</text>
        <dbReference type="EC" id="3.4.24.64"/>
    </reaction>
</comment>
<dbReference type="GO" id="GO:0005739">
    <property type="term" value="C:mitochondrion"/>
    <property type="evidence" value="ECO:0007669"/>
    <property type="project" value="UniProtKB-SubCell"/>
</dbReference>
<evidence type="ECO:0000256" key="7">
    <source>
        <dbReference type="ARBA" id="ARBA00022723"/>
    </source>
</evidence>
<accession>A0AAD5JVW9</accession>
<dbReference type="InterPro" id="IPR011765">
    <property type="entry name" value="Pept_M16_N"/>
</dbReference>
<protein>
    <recommendedName>
        <fullName evidence="5">mitochondrial processing peptidase</fullName>
        <ecNumber evidence="5">3.4.24.64</ecNumber>
    </recommendedName>
    <alternativeName>
        <fullName evidence="12">Beta-MPP</fullName>
    </alternativeName>
</protein>
<comment type="cofactor">
    <cofactor evidence="2">
        <name>Zn(2+)</name>
        <dbReference type="ChEBI" id="CHEBI:29105"/>
    </cofactor>
</comment>
<dbReference type="EC" id="3.4.24.64" evidence="5"/>
<reference evidence="16" key="2">
    <citation type="submission" date="2023-02" db="EMBL/GenBank/DDBJ databases">
        <authorList>
            <consortium name="DOE Joint Genome Institute"/>
            <person name="Mondo S.J."/>
            <person name="Chang Y."/>
            <person name="Wang Y."/>
            <person name="Ahrendt S."/>
            <person name="Andreopoulos W."/>
            <person name="Barry K."/>
            <person name="Beard J."/>
            <person name="Benny G.L."/>
            <person name="Blankenship S."/>
            <person name="Bonito G."/>
            <person name="Cuomo C."/>
            <person name="Desiro A."/>
            <person name="Gervers K.A."/>
            <person name="Hundley H."/>
            <person name="Kuo A."/>
            <person name="LaButti K."/>
            <person name="Lang B.F."/>
            <person name="Lipzen A."/>
            <person name="O'Donnell K."/>
            <person name="Pangilinan J."/>
            <person name="Reynolds N."/>
            <person name="Sandor L."/>
            <person name="Smith M.W."/>
            <person name="Tsang A."/>
            <person name="Grigoriev I.V."/>
            <person name="Stajich J.E."/>
            <person name="Spatafora J.W."/>
        </authorList>
    </citation>
    <scope>NUCLEOTIDE SEQUENCE</scope>
    <source>
        <strain evidence="16">RSA 2281</strain>
    </source>
</reference>
<feature type="domain" description="Peptidase M16 C-terminal" evidence="15">
    <location>
        <begin position="178"/>
        <end position="360"/>
    </location>
</feature>
<evidence type="ECO:0000259" key="15">
    <source>
        <dbReference type="Pfam" id="PF05193"/>
    </source>
</evidence>
<sequence length="445" mass="47855">MASKLLSNTIQHRASLTKQFVRPLATAAEQLVNTRTTVLPNGLTIATEENTTANGAATVGVWIDAGSRAESASNSGAANLVKRIALQNGKYNGGELTARTTHDQTYYAAKTIKSNVEKSVATLAQIVQDLKLDSLEKERAAVLNQEPSMEDVTFEHLHATAFQGTSLGLPVNGLNVENLTSQDLSNFIKETYTAKRIVLVGAGDVDHDVLVKLAQTNFGSLASGNASTGPQPSFTGSEIRLRDDLAQQAHIALAVEGAPFMSTEYLNLLVMQTIIGSWDSTLGGAANLSSRLSSVVNGNHLADSFASFTKGYKDTGLWGFYAATQNRDQIDDLVHFLQKEWNRLSTTVTASEIERAKVQLKASLLLSLDSSSAVAQDIGSQILTTGKRLSGDELAQAIDKISVSDVRDTANKFIWDQEIAVVGAGPIECLTDYNRVRGNMAYNRF</sequence>
<name>A0AAD5JVW9_9FUNG</name>
<evidence type="ECO:0000256" key="12">
    <source>
        <dbReference type="ARBA" id="ARBA00031018"/>
    </source>
</evidence>
<evidence type="ECO:0000259" key="14">
    <source>
        <dbReference type="Pfam" id="PF00675"/>
    </source>
</evidence>
<dbReference type="InterPro" id="IPR007863">
    <property type="entry name" value="Peptidase_M16_C"/>
</dbReference>
<evidence type="ECO:0000256" key="5">
    <source>
        <dbReference type="ARBA" id="ARBA00012299"/>
    </source>
</evidence>
<evidence type="ECO:0000313" key="17">
    <source>
        <dbReference type="Proteomes" id="UP001209540"/>
    </source>
</evidence>
<dbReference type="PANTHER" id="PTHR11851:SF149">
    <property type="entry name" value="GH01077P"/>
    <property type="match status" value="1"/>
</dbReference>
<proteinExistence type="inferred from homology"/>
<evidence type="ECO:0000256" key="1">
    <source>
        <dbReference type="ARBA" id="ARBA00001098"/>
    </source>
</evidence>
<keyword evidence="9" id="KW-0862">Zinc</keyword>
<comment type="similarity">
    <text evidence="4">Belongs to the peptidase M16 family.</text>
</comment>
<dbReference type="Pfam" id="PF00675">
    <property type="entry name" value="Peptidase_M16"/>
    <property type="match status" value="1"/>
</dbReference>
<evidence type="ECO:0000256" key="8">
    <source>
        <dbReference type="ARBA" id="ARBA00022801"/>
    </source>
</evidence>
<keyword evidence="17" id="KW-1185">Reference proteome</keyword>
<dbReference type="FunFam" id="3.30.830.10:FF:000001">
    <property type="entry name" value="Mitochondrial-processing peptidase subunit beta, mitochondrial"/>
    <property type="match status" value="1"/>
</dbReference>
<comment type="subcellular location">
    <subcellularLocation>
        <location evidence="3">Mitochondrion</location>
    </subcellularLocation>
</comment>
<keyword evidence="7" id="KW-0479">Metal-binding</keyword>
<keyword evidence="10" id="KW-0482">Metalloprotease</keyword>
<keyword evidence="11" id="KW-0496">Mitochondrion</keyword>
<keyword evidence="6" id="KW-0645">Protease</keyword>
<organism evidence="16 17">
    <name type="scientific">Phascolomyces articulosus</name>
    <dbReference type="NCBI Taxonomy" id="60185"/>
    <lineage>
        <taxon>Eukaryota</taxon>
        <taxon>Fungi</taxon>
        <taxon>Fungi incertae sedis</taxon>
        <taxon>Mucoromycota</taxon>
        <taxon>Mucoromycotina</taxon>
        <taxon>Mucoromycetes</taxon>
        <taxon>Mucorales</taxon>
        <taxon>Lichtheimiaceae</taxon>
        <taxon>Phascolomyces</taxon>
    </lineage>
</organism>
<dbReference type="GO" id="GO:0046872">
    <property type="term" value="F:metal ion binding"/>
    <property type="evidence" value="ECO:0007669"/>
    <property type="project" value="UniProtKB-KW"/>
</dbReference>
<evidence type="ECO:0000256" key="11">
    <source>
        <dbReference type="ARBA" id="ARBA00023128"/>
    </source>
</evidence>
<reference evidence="16" key="1">
    <citation type="journal article" date="2022" name="IScience">
        <title>Evolution of zygomycete secretomes and the origins of terrestrial fungal ecologies.</title>
        <authorList>
            <person name="Chang Y."/>
            <person name="Wang Y."/>
            <person name="Mondo S."/>
            <person name="Ahrendt S."/>
            <person name="Andreopoulos W."/>
            <person name="Barry K."/>
            <person name="Beard J."/>
            <person name="Benny G.L."/>
            <person name="Blankenship S."/>
            <person name="Bonito G."/>
            <person name="Cuomo C."/>
            <person name="Desiro A."/>
            <person name="Gervers K.A."/>
            <person name="Hundley H."/>
            <person name="Kuo A."/>
            <person name="LaButti K."/>
            <person name="Lang B.F."/>
            <person name="Lipzen A."/>
            <person name="O'Donnell K."/>
            <person name="Pangilinan J."/>
            <person name="Reynolds N."/>
            <person name="Sandor L."/>
            <person name="Smith M.E."/>
            <person name="Tsang A."/>
            <person name="Grigoriev I.V."/>
            <person name="Stajich J.E."/>
            <person name="Spatafora J.W."/>
        </authorList>
    </citation>
    <scope>NUCLEOTIDE SEQUENCE</scope>
    <source>
        <strain evidence="16">RSA 2281</strain>
    </source>
</reference>
<dbReference type="GO" id="GO:0004222">
    <property type="term" value="F:metalloendopeptidase activity"/>
    <property type="evidence" value="ECO:0007669"/>
    <property type="project" value="UniProtKB-EC"/>
</dbReference>
<dbReference type="GO" id="GO:0006627">
    <property type="term" value="P:protein processing involved in protein targeting to mitochondrion"/>
    <property type="evidence" value="ECO:0007669"/>
    <property type="project" value="TreeGrafter"/>
</dbReference>
<dbReference type="PANTHER" id="PTHR11851">
    <property type="entry name" value="METALLOPROTEASE"/>
    <property type="match status" value="1"/>
</dbReference>
<dbReference type="InterPro" id="IPR011249">
    <property type="entry name" value="Metalloenz_LuxS/M16"/>
</dbReference>
<comment type="function">
    <text evidence="13">Catalytic subunit of the essential mitochondrial processing protease (MPP), which cleaves the mitochondrial sequence off newly imported precursors proteins. Preferentially, cleaves after an arginine at position P2.</text>
</comment>
<evidence type="ECO:0000256" key="6">
    <source>
        <dbReference type="ARBA" id="ARBA00022670"/>
    </source>
</evidence>
<gene>
    <name evidence="16" type="ORF">BDA99DRAFT_516530</name>
</gene>
<dbReference type="SUPFAM" id="SSF63411">
    <property type="entry name" value="LuxS/MPP-like metallohydrolase"/>
    <property type="match status" value="2"/>
</dbReference>
<evidence type="ECO:0000256" key="3">
    <source>
        <dbReference type="ARBA" id="ARBA00004173"/>
    </source>
</evidence>
<keyword evidence="8" id="KW-0378">Hydrolase</keyword>
<evidence type="ECO:0000256" key="13">
    <source>
        <dbReference type="ARBA" id="ARBA00045757"/>
    </source>
</evidence>
<evidence type="ECO:0000313" key="16">
    <source>
        <dbReference type="EMBL" id="KAI9256483.1"/>
    </source>
</evidence>
<evidence type="ECO:0000256" key="2">
    <source>
        <dbReference type="ARBA" id="ARBA00001947"/>
    </source>
</evidence>
<evidence type="ECO:0000256" key="4">
    <source>
        <dbReference type="ARBA" id="ARBA00007261"/>
    </source>
</evidence>
<evidence type="ECO:0000256" key="10">
    <source>
        <dbReference type="ARBA" id="ARBA00023049"/>
    </source>
</evidence>
<comment type="caution">
    <text evidence="16">The sequence shown here is derived from an EMBL/GenBank/DDBJ whole genome shotgun (WGS) entry which is preliminary data.</text>
</comment>
<dbReference type="Proteomes" id="UP001209540">
    <property type="component" value="Unassembled WGS sequence"/>
</dbReference>
<feature type="domain" description="Peptidase M16 N-terminal" evidence="14">
    <location>
        <begin position="46"/>
        <end position="171"/>
    </location>
</feature>
<evidence type="ECO:0000256" key="9">
    <source>
        <dbReference type="ARBA" id="ARBA00022833"/>
    </source>
</evidence>
<dbReference type="AlphaFoldDB" id="A0AAD5JVW9"/>
<dbReference type="EMBL" id="JAIXMP010000021">
    <property type="protein sequence ID" value="KAI9256483.1"/>
    <property type="molecule type" value="Genomic_DNA"/>
</dbReference>
<dbReference type="InterPro" id="IPR050361">
    <property type="entry name" value="MPP/UQCRC_Complex"/>
</dbReference>
<dbReference type="Pfam" id="PF05193">
    <property type="entry name" value="Peptidase_M16_C"/>
    <property type="match status" value="1"/>
</dbReference>
<dbReference type="Gene3D" id="3.30.830.10">
    <property type="entry name" value="Metalloenzyme, LuxS/M16 peptidase-like"/>
    <property type="match status" value="2"/>
</dbReference>